<dbReference type="AlphaFoldDB" id="A0A1G1KWQ1"/>
<comment type="subunit">
    <text evidence="7">Homodimer.</text>
</comment>
<evidence type="ECO:0000256" key="7">
    <source>
        <dbReference type="RuleBase" id="RU003880"/>
    </source>
</evidence>
<dbReference type="InterPro" id="IPR008255">
    <property type="entry name" value="Pyr_nucl-diS_OxRdtase_2_AS"/>
</dbReference>
<dbReference type="PRINTS" id="PR00469">
    <property type="entry name" value="PNDRDTASEII"/>
</dbReference>
<name>A0A1G1KWQ1_9BACT</name>
<feature type="domain" description="FAD/NAD(P)-binding" evidence="9">
    <location>
        <begin position="2"/>
        <end position="289"/>
    </location>
</feature>
<keyword evidence="5" id="KW-1015">Disulfide bond</keyword>
<dbReference type="EC" id="1.8.1.9" evidence="7"/>
<evidence type="ECO:0000313" key="10">
    <source>
        <dbReference type="EMBL" id="OGW97222.1"/>
    </source>
</evidence>
<evidence type="ECO:0000256" key="3">
    <source>
        <dbReference type="ARBA" id="ARBA00022827"/>
    </source>
</evidence>
<evidence type="ECO:0000256" key="5">
    <source>
        <dbReference type="ARBA" id="ARBA00023157"/>
    </source>
</evidence>
<dbReference type="Proteomes" id="UP000178187">
    <property type="component" value="Unassembled WGS sequence"/>
</dbReference>
<evidence type="ECO:0000256" key="2">
    <source>
        <dbReference type="ARBA" id="ARBA00022630"/>
    </source>
</evidence>
<dbReference type="PRINTS" id="PR00368">
    <property type="entry name" value="FADPNR"/>
</dbReference>
<gene>
    <name evidence="10" type="ORF">A3G33_08590</name>
</gene>
<dbReference type="InterPro" id="IPR036188">
    <property type="entry name" value="FAD/NAD-bd_sf"/>
</dbReference>
<dbReference type="EMBL" id="MHFR01000043">
    <property type="protein sequence ID" value="OGW97222.1"/>
    <property type="molecule type" value="Genomic_DNA"/>
</dbReference>
<keyword evidence="3 7" id="KW-0274">FAD</keyword>
<protein>
    <recommendedName>
        <fullName evidence="7">Thioredoxin reductase</fullName>
        <ecNumber evidence="7">1.8.1.9</ecNumber>
    </recommendedName>
</protein>
<dbReference type="Pfam" id="PF07992">
    <property type="entry name" value="Pyr_redox_2"/>
    <property type="match status" value="1"/>
</dbReference>
<dbReference type="PANTHER" id="PTHR48105">
    <property type="entry name" value="THIOREDOXIN REDUCTASE 1-RELATED-RELATED"/>
    <property type="match status" value="1"/>
</dbReference>
<keyword evidence="2 7" id="KW-0285">Flavoprotein</keyword>
<evidence type="ECO:0000313" key="11">
    <source>
        <dbReference type="Proteomes" id="UP000178187"/>
    </source>
</evidence>
<comment type="similarity">
    <text evidence="1 7">Belongs to the class-II pyridine nucleotide-disulfide oxidoreductase family.</text>
</comment>
<dbReference type="InterPro" id="IPR005982">
    <property type="entry name" value="Thioredox_Rdtase"/>
</dbReference>
<dbReference type="PROSITE" id="PS00573">
    <property type="entry name" value="PYRIDINE_REDOX_2"/>
    <property type="match status" value="1"/>
</dbReference>
<evidence type="ECO:0000256" key="6">
    <source>
        <dbReference type="ARBA" id="ARBA00023284"/>
    </source>
</evidence>
<keyword evidence="8" id="KW-0521">NADP</keyword>
<keyword evidence="6 7" id="KW-0676">Redox-active center</keyword>
<dbReference type="GO" id="GO:0004791">
    <property type="term" value="F:thioredoxin-disulfide reductase (NADPH) activity"/>
    <property type="evidence" value="ECO:0007669"/>
    <property type="project" value="UniProtKB-UniRule"/>
</dbReference>
<accession>A0A1G1KWQ1</accession>
<dbReference type="GO" id="GO:0019430">
    <property type="term" value="P:removal of superoxide radicals"/>
    <property type="evidence" value="ECO:0007669"/>
    <property type="project" value="UniProtKB-UniRule"/>
</dbReference>
<evidence type="ECO:0000259" key="9">
    <source>
        <dbReference type="Pfam" id="PF07992"/>
    </source>
</evidence>
<organism evidence="10 11">
    <name type="scientific">Candidatus Danuiimicrobium aquiferis</name>
    <dbReference type="NCBI Taxonomy" id="1801832"/>
    <lineage>
        <taxon>Bacteria</taxon>
        <taxon>Pseudomonadati</taxon>
        <taxon>Candidatus Omnitrophota</taxon>
        <taxon>Candidatus Danuiimicrobium</taxon>
    </lineage>
</organism>
<comment type="cofactor">
    <cofactor evidence="8">
        <name>FAD</name>
        <dbReference type="ChEBI" id="CHEBI:57692"/>
    </cofactor>
    <text evidence="8">Binds 1 FAD per subunit.</text>
</comment>
<dbReference type="InterPro" id="IPR050097">
    <property type="entry name" value="Ferredoxin-NADP_redctase_2"/>
</dbReference>
<keyword evidence="4 7" id="KW-0560">Oxidoreductase</keyword>
<evidence type="ECO:0000256" key="4">
    <source>
        <dbReference type="ARBA" id="ARBA00023002"/>
    </source>
</evidence>
<dbReference type="NCBIfam" id="TIGR01292">
    <property type="entry name" value="TRX_reduct"/>
    <property type="match status" value="1"/>
</dbReference>
<proteinExistence type="inferred from homology"/>
<comment type="catalytic activity">
    <reaction evidence="7">
        <text>[thioredoxin]-dithiol + NADP(+) = [thioredoxin]-disulfide + NADPH + H(+)</text>
        <dbReference type="Rhea" id="RHEA:20345"/>
        <dbReference type="Rhea" id="RHEA-COMP:10698"/>
        <dbReference type="Rhea" id="RHEA-COMP:10700"/>
        <dbReference type="ChEBI" id="CHEBI:15378"/>
        <dbReference type="ChEBI" id="CHEBI:29950"/>
        <dbReference type="ChEBI" id="CHEBI:50058"/>
        <dbReference type="ChEBI" id="CHEBI:57783"/>
        <dbReference type="ChEBI" id="CHEBI:58349"/>
        <dbReference type="EC" id="1.8.1.9"/>
    </reaction>
</comment>
<comment type="caution">
    <text evidence="10">The sequence shown here is derived from an EMBL/GenBank/DDBJ whole genome shotgun (WGS) entry which is preliminary data.</text>
</comment>
<evidence type="ECO:0000256" key="1">
    <source>
        <dbReference type="ARBA" id="ARBA00009333"/>
    </source>
</evidence>
<dbReference type="GO" id="GO:0005737">
    <property type="term" value="C:cytoplasm"/>
    <property type="evidence" value="ECO:0007669"/>
    <property type="project" value="InterPro"/>
</dbReference>
<evidence type="ECO:0000256" key="8">
    <source>
        <dbReference type="RuleBase" id="RU003881"/>
    </source>
</evidence>
<sequence length="304" mass="32922">MYDVIIAGGGGAGLTAALYTSRAMLKTLLFEKLIPGGQIATTDMVENYPGFPEGIMGAEISSRMEAQARKYGTEIQYAPVETIEKTGSEIMIKSGANRLTTKSLIIAVGASFKMLGIPGEKELTGKGVSYCATCDGAFFKNKEIVVVGGGDSALQEGIFLTRFVKKLTILHRRDKLRGSPILQSRAKKNPKIEFLWDTILTKIEGTGKVERIQIKNVKTSQERFFDTNGVFIFVGHEPNTKFIQGLVQMDEKGYIITRENLGTSVPGIFACGEVRAGSTRQLVSACGEGCEAALAAQAYLENLE</sequence>
<reference evidence="10 11" key="1">
    <citation type="journal article" date="2016" name="Nat. Commun.">
        <title>Thousands of microbial genomes shed light on interconnected biogeochemical processes in an aquifer system.</title>
        <authorList>
            <person name="Anantharaman K."/>
            <person name="Brown C.T."/>
            <person name="Hug L.A."/>
            <person name="Sharon I."/>
            <person name="Castelle C.J."/>
            <person name="Probst A.J."/>
            <person name="Thomas B.C."/>
            <person name="Singh A."/>
            <person name="Wilkins M.J."/>
            <person name="Karaoz U."/>
            <person name="Brodie E.L."/>
            <person name="Williams K.H."/>
            <person name="Hubbard S.S."/>
            <person name="Banfield J.F."/>
        </authorList>
    </citation>
    <scope>NUCLEOTIDE SEQUENCE [LARGE SCALE GENOMIC DNA]</scope>
</reference>
<dbReference type="SUPFAM" id="SSF51905">
    <property type="entry name" value="FAD/NAD(P)-binding domain"/>
    <property type="match status" value="1"/>
</dbReference>
<dbReference type="Gene3D" id="3.50.50.60">
    <property type="entry name" value="FAD/NAD(P)-binding domain"/>
    <property type="match status" value="2"/>
</dbReference>
<dbReference type="InterPro" id="IPR023753">
    <property type="entry name" value="FAD/NAD-binding_dom"/>
</dbReference>